<comment type="caution">
    <text evidence="1">The sequence shown here is derived from an EMBL/GenBank/DDBJ whole genome shotgun (WGS) entry which is preliminary data.</text>
</comment>
<accession>A0AAW1JBE4</accession>
<proteinExistence type="predicted"/>
<name>A0AAW1JBE4_POPJA</name>
<dbReference type="AlphaFoldDB" id="A0AAW1JBE4"/>
<dbReference type="EMBL" id="JASPKY010000439">
    <property type="protein sequence ID" value="KAK9700358.1"/>
    <property type="molecule type" value="Genomic_DNA"/>
</dbReference>
<keyword evidence="2" id="KW-1185">Reference proteome</keyword>
<gene>
    <name evidence="1" type="ORF">QE152_g31299</name>
</gene>
<evidence type="ECO:0000313" key="2">
    <source>
        <dbReference type="Proteomes" id="UP001458880"/>
    </source>
</evidence>
<organism evidence="1 2">
    <name type="scientific">Popillia japonica</name>
    <name type="common">Japanese beetle</name>
    <dbReference type="NCBI Taxonomy" id="7064"/>
    <lineage>
        <taxon>Eukaryota</taxon>
        <taxon>Metazoa</taxon>
        <taxon>Ecdysozoa</taxon>
        <taxon>Arthropoda</taxon>
        <taxon>Hexapoda</taxon>
        <taxon>Insecta</taxon>
        <taxon>Pterygota</taxon>
        <taxon>Neoptera</taxon>
        <taxon>Endopterygota</taxon>
        <taxon>Coleoptera</taxon>
        <taxon>Polyphaga</taxon>
        <taxon>Scarabaeiformia</taxon>
        <taxon>Scarabaeidae</taxon>
        <taxon>Rutelinae</taxon>
        <taxon>Popillia</taxon>
    </lineage>
</organism>
<dbReference type="Proteomes" id="UP001458880">
    <property type="component" value="Unassembled WGS sequence"/>
</dbReference>
<evidence type="ECO:0000313" key="1">
    <source>
        <dbReference type="EMBL" id="KAK9700358.1"/>
    </source>
</evidence>
<reference evidence="1 2" key="1">
    <citation type="journal article" date="2024" name="BMC Genomics">
        <title>De novo assembly and annotation of Popillia japonica's genome with initial clues to its potential as an invasive pest.</title>
        <authorList>
            <person name="Cucini C."/>
            <person name="Boschi S."/>
            <person name="Funari R."/>
            <person name="Cardaioli E."/>
            <person name="Iannotti N."/>
            <person name="Marturano G."/>
            <person name="Paoli F."/>
            <person name="Bruttini M."/>
            <person name="Carapelli A."/>
            <person name="Frati F."/>
            <person name="Nardi F."/>
        </authorList>
    </citation>
    <scope>NUCLEOTIDE SEQUENCE [LARGE SCALE GENOMIC DNA]</scope>
    <source>
        <strain evidence="1">DMR45628</strain>
    </source>
</reference>
<protein>
    <submittedName>
        <fullName evidence="1">Uncharacterized protein</fullName>
    </submittedName>
</protein>
<sequence>MVETQRTYISRQLDSKFLKKLKKSLNAMVIEIKWLHSMSLLKKSLNAMVIEMKWLHSMSSGVSLCWKQSPHYDFCDLNRLSSVNNTVMVLGSTKSWEIICKFFVVMKLQTQIMETKQTYISTQLDSKFLNKFFVVMKLQTQIMETKQTYISTQLDSKFLNKLQKSLNAMVIEIK</sequence>